<evidence type="ECO:0000256" key="1">
    <source>
        <dbReference type="ARBA" id="ARBA00009191"/>
    </source>
</evidence>
<evidence type="ECO:0000256" key="4">
    <source>
        <dbReference type="SAM" id="SignalP"/>
    </source>
</evidence>
<dbReference type="InterPro" id="IPR011042">
    <property type="entry name" value="6-blade_b-propeller_TolB-like"/>
</dbReference>
<protein>
    <recommendedName>
        <fullName evidence="5">Strictosidine synthase conserved region domain-containing protein</fullName>
    </recommendedName>
</protein>
<organism evidence="6">
    <name type="scientific">Tetraselmis chuii</name>
    <dbReference type="NCBI Taxonomy" id="63592"/>
    <lineage>
        <taxon>Eukaryota</taxon>
        <taxon>Viridiplantae</taxon>
        <taxon>Chlorophyta</taxon>
        <taxon>core chlorophytes</taxon>
        <taxon>Chlorodendrophyceae</taxon>
        <taxon>Chlorodendrales</taxon>
        <taxon>Chlorodendraceae</taxon>
        <taxon>Tetraselmis</taxon>
    </lineage>
</organism>
<keyword evidence="2" id="KW-0597">Phosphoprotein</keyword>
<dbReference type="GO" id="GO:0016787">
    <property type="term" value="F:hydrolase activity"/>
    <property type="evidence" value="ECO:0007669"/>
    <property type="project" value="TreeGrafter"/>
</dbReference>
<dbReference type="PANTHER" id="PTHR10426">
    <property type="entry name" value="STRICTOSIDINE SYNTHASE-RELATED"/>
    <property type="match status" value="1"/>
</dbReference>
<name>A0A7S1X6D3_9CHLO</name>
<keyword evidence="4" id="KW-0732">Signal</keyword>
<comment type="similarity">
    <text evidence="1">Belongs to the strictosidine synthase family.</text>
</comment>
<proteinExistence type="inferred from homology"/>
<dbReference type="Gene3D" id="2.120.10.30">
    <property type="entry name" value="TolB, C-terminal domain"/>
    <property type="match status" value="1"/>
</dbReference>
<dbReference type="InterPro" id="IPR018119">
    <property type="entry name" value="Strictosidine_synth_cons-reg"/>
</dbReference>
<keyword evidence="3" id="KW-0325">Glycoprotein</keyword>
<sequence>MTAMQVARFVLVAVLANVALQAWTSPYVTYSTSHLSVLEAPPSTWPTLAPLEGPLAANEILKTASQRLPEEDLPGHAETVVFGADGRLYALLEGDVWSAAADGSDLQLYAHTGGRPLGGKFDAHGNLVYADAVHGLLMVEASSRKVVKLTDRVSSDSALEPGSAIQYANDLDISASGLIYFSDACVIPPARLETGKYDTLGASIASYLQGPTGRLLSYNPDSGATHVVATGLWFANGVALSSDESFVAVAATFSARLYRHWLQGPKAGMTEPFADLPGVVDGLSRSADGGFWAAICSSMSPLVELGTQHRMLRFIMGWLPKQMKPKRVPGGMVVKVSPEGQLTQMLQDPTGKQADFVSAVTEHEGRLYLGSLAKKYVGVYDLTGSGSTATS</sequence>
<feature type="domain" description="Strictosidine synthase conserved region" evidence="5">
    <location>
        <begin position="169"/>
        <end position="264"/>
    </location>
</feature>
<evidence type="ECO:0000313" key="6">
    <source>
        <dbReference type="EMBL" id="CAD9211085.1"/>
    </source>
</evidence>
<dbReference type="EMBL" id="HBGG01025770">
    <property type="protein sequence ID" value="CAD9211085.1"/>
    <property type="molecule type" value="Transcribed_RNA"/>
</dbReference>
<gene>
    <name evidence="6" type="ORF">TCHU04912_LOCUS13324</name>
</gene>
<evidence type="ECO:0000259" key="5">
    <source>
        <dbReference type="Pfam" id="PF03088"/>
    </source>
</evidence>
<dbReference type="PANTHER" id="PTHR10426:SF88">
    <property type="entry name" value="ADIPOCYTE PLASMA MEMBRANE-ASSOCIATED PROTEIN HEMOMUCIN-RELATED"/>
    <property type="match status" value="1"/>
</dbReference>
<dbReference type="GO" id="GO:0012505">
    <property type="term" value="C:endomembrane system"/>
    <property type="evidence" value="ECO:0007669"/>
    <property type="project" value="TreeGrafter"/>
</dbReference>
<accession>A0A7S1X6D3</accession>
<dbReference type="SUPFAM" id="SSF63829">
    <property type="entry name" value="Calcium-dependent phosphotriesterase"/>
    <property type="match status" value="1"/>
</dbReference>
<dbReference type="AlphaFoldDB" id="A0A7S1X6D3"/>
<feature type="chain" id="PRO_5031426258" description="Strictosidine synthase conserved region domain-containing protein" evidence="4">
    <location>
        <begin position="25"/>
        <end position="391"/>
    </location>
</feature>
<evidence type="ECO:0000256" key="2">
    <source>
        <dbReference type="ARBA" id="ARBA00022553"/>
    </source>
</evidence>
<evidence type="ECO:0000256" key="3">
    <source>
        <dbReference type="ARBA" id="ARBA00023180"/>
    </source>
</evidence>
<dbReference type="Pfam" id="PF03088">
    <property type="entry name" value="Str_synth"/>
    <property type="match status" value="1"/>
</dbReference>
<feature type="signal peptide" evidence="4">
    <location>
        <begin position="1"/>
        <end position="24"/>
    </location>
</feature>
<reference evidence="6" key="1">
    <citation type="submission" date="2021-01" db="EMBL/GenBank/DDBJ databases">
        <authorList>
            <person name="Corre E."/>
            <person name="Pelletier E."/>
            <person name="Niang G."/>
            <person name="Scheremetjew M."/>
            <person name="Finn R."/>
            <person name="Kale V."/>
            <person name="Holt S."/>
            <person name="Cochrane G."/>
            <person name="Meng A."/>
            <person name="Brown T."/>
            <person name="Cohen L."/>
        </authorList>
    </citation>
    <scope>NUCLEOTIDE SEQUENCE</scope>
    <source>
        <strain evidence="6">PLY429</strain>
    </source>
</reference>